<protein>
    <submittedName>
        <fullName evidence="2">Uncharacterized protein</fullName>
    </submittedName>
</protein>
<keyword evidence="1" id="KW-1133">Transmembrane helix</keyword>
<organism evidence="2">
    <name type="scientific">hydrocarbon metagenome</name>
    <dbReference type="NCBI Taxonomy" id="938273"/>
    <lineage>
        <taxon>unclassified sequences</taxon>
        <taxon>metagenomes</taxon>
        <taxon>ecological metagenomes</taxon>
    </lineage>
</organism>
<gene>
    <name evidence="2" type="ORF">ASZ90_012298</name>
</gene>
<evidence type="ECO:0000313" key="2">
    <source>
        <dbReference type="EMBL" id="KUG17984.1"/>
    </source>
</evidence>
<evidence type="ECO:0000256" key="1">
    <source>
        <dbReference type="SAM" id="Phobius"/>
    </source>
</evidence>
<reference evidence="2" key="1">
    <citation type="journal article" date="2015" name="Proc. Natl. Acad. Sci. U.S.A.">
        <title>Networks of energetic and metabolic interactions define dynamics in microbial communities.</title>
        <authorList>
            <person name="Embree M."/>
            <person name="Liu J.K."/>
            <person name="Al-Bassam M.M."/>
            <person name="Zengler K."/>
        </authorList>
    </citation>
    <scope>NUCLEOTIDE SEQUENCE</scope>
</reference>
<keyword evidence="1" id="KW-0812">Transmembrane</keyword>
<keyword evidence="1" id="KW-0472">Membrane</keyword>
<name>A0A0W8FAU1_9ZZZZ</name>
<dbReference type="EMBL" id="LNQE01001407">
    <property type="protein sequence ID" value="KUG17984.1"/>
    <property type="molecule type" value="Genomic_DNA"/>
</dbReference>
<dbReference type="AlphaFoldDB" id="A0A0W8FAU1"/>
<comment type="caution">
    <text evidence="2">The sequence shown here is derived from an EMBL/GenBank/DDBJ whole genome shotgun (WGS) entry which is preliminary data.</text>
</comment>
<feature type="transmembrane region" description="Helical" evidence="1">
    <location>
        <begin position="15"/>
        <end position="38"/>
    </location>
</feature>
<proteinExistence type="predicted"/>
<accession>A0A0W8FAU1</accession>
<sequence length="110" mass="12572">MEIAYLMPLRDMFPMGQYFLIILYPLAIRWIGLVKNFLAKVRASNIYMINSSCGLVSSIEHRSIWLREPLILPNGWTELIGKWSKALNIMLVLFAGDIIKEAIALGRTAF</sequence>